<reference evidence="1" key="1">
    <citation type="submission" date="2021-08" db="EMBL/GenBank/DDBJ databases">
        <title>The first chromosome-level gecko genome reveals the dynamic sex chromosomes of Neotropical dwarf geckos (Sphaerodactylidae: Sphaerodactylus).</title>
        <authorList>
            <person name="Pinto B.J."/>
            <person name="Keating S.E."/>
            <person name="Gamble T."/>
        </authorList>
    </citation>
    <scope>NUCLEOTIDE SEQUENCE</scope>
    <source>
        <strain evidence="1">TG3544</strain>
    </source>
</reference>
<dbReference type="EMBL" id="CM037622">
    <property type="protein sequence ID" value="KAH8003442.1"/>
    <property type="molecule type" value="Genomic_DNA"/>
</dbReference>
<comment type="caution">
    <text evidence="1">The sequence shown here is derived from an EMBL/GenBank/DDBJ whole genome shotgun (WGS) entry which is preliminary data.</text>
</comment>
<evidence type="ECO:0000313" key="2">
    <source>
        <dbReference type="Proteomes" id="UP000827872"/>
    </source>
</evidence>
<protein>
    <submittedName>
        <fullName evidence="1">Uncharacterized protein</fullName>
    </submittedName>
</protein>
<gene>
    <name evidence="1" type="ORF">K3G42_018607</name>
</gene>
<evidence type="ECO:0000313" key="1">
    <source>
        <dbReference type="EMBL" id="KAH8003442.1"/>
    </source>
</evidence>
<dbReference type="Proteomes" id="UP000827872">
    <property type="component" value="Linkage Group LG09"/>
</dbReference>
<accession>A0ACB8FE09</accession>
<name>A0ACB8FE09_9SAUR</name>
<keyword evidence="2" id="KW-1185">Reference proteome</keyword>
<organism evidence="1 2">
    <name type="scientific">Sphaerodactylus townsendi</name>
    <dbReference type="NCBI Taxonomy" id="933632"/>
    <lineage>
        <taxon>Eukaryota</taxon>
        <taxon>Metazoa</taxon>
        <taxon>Chordata</taxon>
        <taxon>Craniata</taxon>
        <taxon>Vertebrata</taxon>
        <taxon>Euteleostomi</taxon>
        <taxon>Lepidosauria</taxon>
        <taxon>Squamata</taxon>
        <taxon>Bifurcata</taxon>
        <taxon>Gekkota</taxon>
        <taxon>Sphaerodactylidae</taxon>
        <taxon>Sphaerodactylus</taxon>
    </lineage>
</organism>
<sequence length="113" mass="11716">MASPRPGGLGCSQMGAPAIHSNGLSLGQVSVRGTLRSLHSCSRVVLCCLLQMSLRGSGGGVGNQALTHPARLALQLIGAIGELFMPVVLNLPNAVTLYTVPQVAVPPTKNWYL</sequence>
<proteinExistence type="predicted"/>